<dbReference type="CTD" id="10539"/>
<dbReference type="OrthoDB" id="415696at2759"/>
<dbReference type="InterPro" id="IPR013766">
    <property type="entry name" value="Thioredoxin_domain"/>
</dbReference>
<dbReference type="Pfam" id="PF00462">
    <property type="entry name" value="Glutaredoxin"/>
    <property type="match status" value="2"/>
</dbReference>
<dbReference type="PANTHER" id="PTHR10293">
    <property type="entry name" value="GLUTAREDOXIN FAMILY MEMBER"/>
    <property type="match status" value="1"/>
</dbReference>
<evidence type="ECO:0000313" key="7">
    <source>
        <dbReference type="Proteomes" id="UP000887568"/>
    </source>
</evidence>
<dbReference type="InterPro" id="IPR002109">
    <property type="entry name" value="Glutaredoxin"/>
</dbReference>
<name>A0A914B5F5_PATMI</name>
<dbReference type="Proteomes" id="UP000887568">
    <property type="component" value="Unplaced"/>
</dbReference>
<dbReference type="GO" id="GO:0046872">
    <property type="term" value="F:metal ion binding"/>
    <property type="evidence" value="ECO:0007669"/>
    <property type="project" value="UniProtKB-KW"/>
</dbReference>
<sequence length="341" mass="37918">MSNFVDVTSVADFDTLAEATGSGLLVVHFWASWAPQCVSMNDVMQEVAKQFLNVQFVKVEAESVPEISLKYDISSVPTFVFLKNKKVVDTLHGANGPEFNKKVEQHSKASSGQAPPPNAPPSKTAETPDSKPETSSKEDLNSRLKKLINTAPCMLFMKGTPEEPRCGFSRTTVGILNDKNIDYKTFDILGDNEVRQGLKTYSNWPTFPQLYLKGELVGGLDIIKEMNENGDLDEDFPKKDLNGRLKKLINTAPCMLFMKGNPEEPRCGFSRTTIGILNDKNIDYKTFDILGDNEVRQGLKTYSNWPTFPQLYLNGDLVGGLDIIKEMLENGDLDEGFPTKS</sequence>
<protein>
    <recommendedName>
        <fullName evidence="5">Thioredoxin domain-containing protein</fullName>
    </recommendedName>
</protein>
<dbReference type="InterPro" id="IPR036249">
    <property type="entry name" value="Thioredoxin-like_sf"/>
</dbReference>
<accession>A0A914B5F5</accession>
<dbReference type="SUPFAM" id="SSF52833">
    <property type="entry name" value="Thioredoxin-like"/>
    <property type="match status" value="3"/>
</dbReference>
<evidence type="ECO:0000256" key="1">
    <source>
        <dbReference type="ARBA" id="ARBA00022723"/>
    </source>
</evidence>
<dbReference type="InterPro" id="IPR033658">
    <property type="entry name" value="GRX_PICOT-like"/>
</dbReference>
<feature type="domain" description="Thioredoxin" evidence="5">
    <location>
        <begin position="1"/>
        <end position="108"/>
    </location>
</feature>
<dbReference type="EnsemblMetazoa" id="XM_038215122.1">
    <property type="protein sequence ID" value="XP_038071050.1"/>
    <property type="gene ID" value="LOC119739963"/>
</dbReference>
<dbReference type="GeneID" id="119739963"/>
<dbReference type="InterPro" id="IPR004480">
    <property type="entry name" value="Monothiol_GRX-rel"/>
</dbReference>
<proteinExistence type="predicted"/>
<keyword evidence="3" id="KW-0411">Iron-sulfur</keyword>
<dbReference type="CDD" id="cd03028">
    <property type="entry name" value="GRX_PICOT_like"/>
    <property type="match status" value="2"/>
</dbReference>
<feature type="region of interest" description="Disordered" evidence="4">
    <location>
        <begin position="97"/>
        <end position="142"/>
    </location>
</feature>
<reference evidence="6" key="1">
    <citation type="submission" date="2022-11" db="UniProtKB">
        <authorList>
            <consortium name="EnsemblMetazoa"/>
        </authorList>
    </citation>
    <scope>IDENTIFICATION</scope>
</reference>
<dbReference type="FunFam" id="3.40.30.10:FF:000012">
    <property type="entry name" value="Monothiol glutaredoxin"/>
    <property type="match status" value="2"/>
</dbReference>
<dbReference type="NCBIfam" id="TIGR00365">
    <property type="entry name" value="Grx4 family monothiol glutaredoxin"/>
    <property type="match status" value="2"/>
</dbReference>
<evidence type="ECO:0000256" key="4">
    <source>
        <dbReference type="SAM" id="MobiDB-lite"/>
    </source>
</evidence>
<dbReference type="RefSeq" id="XP_038071050.1">
    <property type="nucleotide sequence ID" value="XM_038215122.1"/>
</dbReference>
<dbReference type="Gene3D" id="3.40.30.10">
    <property type="entry name" value="Glutaredoxin"/>
    <property type="match status" value="3"/>
</dbReference>
<evidence type="ECO:0000256" key="3">
    <source>
        <dbReference type="ARBA" id="ARBA00023014"/>
    </source>
</evidence>
<dbReference type="Pfam" id="PF00085">
    <property type="entry name" value="Thioredoxin"/>
    <property type="match status" value="1"/>
</dbReference>
<dbReference type="GO" id="GO:0006879">
    <property type="term" value="P:intracellular iron ion homeostasis"/>
    <property type="evidence" value="ECO:0007669"/>
    <property type="project" value="TreeGrafter"/>
</dbReference>
<keyword evidence="7" id="KW-1185">Reference proteome</keyword>
<dbReference type="GO" id="GO:0005634">
    <property type="term" value="C:nucleus"/>
    <property type="evidence" value="ECO:0007669"/>
    <property type="project" value="TreeGrafter"/>
</dbReference>
<dbReference type="PROSITE" id="PS51352">
    <property type="entry name" value="THIOREDOXIN_2"/>
    <property type="match status" value="1"/>
</dbReference>
<dbReference type="GO" id="GO:0005829">
    <property type="term" value="C:cytosol"/>
    <property type="evidence" value="ECO:0007669"/>
    <property type="project" value="TreeGrafter"/>
</dbReference>
<dbReference type="PROSITE" id="PS51354">
    <property type="entry name" value="GLUTAREDOXIN_2"/>
    <property type="match status" value="2"/>
</dbReference>
<evidence type="ECO:0000256" key="2">
    <source>
        <dbReference type="ARBA" id="ARBA00023004"/>
    </source>
</evidence>
<dbReference type="OMA" id="WAEPCKT"/>
<keyword evidence="2" id="KW-0408">Iron</keyword>
<dbReference type="GO" id="GO:0051536">
    <property type="term" value="F:iron-sulfur cluster binding"/>
    <property type="evidence" value="ECO:0007669"/>
    <property type="project" value="UniProtKB-KW"/>
</dbReference>
<dbReference type="PANTHER" id="PTHR10293:SF73">
    <property type="entry name" value="GLUTAREDOXIN-3"/>
    <property type="match status" value="1"/>
</dbReference>
<evidence type="ECO:0000313" key="6">
    <source>
        <dbReference type="EnsemblMetazoa" id="XP_038071050.1"/>
    </source>
</evidence>
<evidence type="ECO:0000259" key="5">
    <source>
        <dbReference type="PROSITE" id="PS51352"/>
    </source>
</evidence>
<organism evidence="6 7">
    <name type="scientific">Patiria miniata</name>
    <name type="common">Bat star</name>
    <name type="synonym">Asterina miniata</name>
    <dbReference type="NCBI Taxonomy" id="46514"/>
    <lineage>
        <taxon>Eukaryota</taxon>
        <taxon>Metazoa</taxon>
        <taxon>Echinodermata</taxon>
        <taxon>Eleutherozoa</taxon>
        <taxon>Asterozoa</taxon>
        <taxon>Asteroidea</taxon>
        <taxon>Valvatacea</taxon>
        <taxon>Valvatida</taxon>
        <taxon>Asterinidae</taxon>
        <taxon>Patiria</taxon>
    </lineage>
</organism>
<keyword evidence="1" id="KW-0479">Metal-binding</keyword>
<dbReference type="AlphaFoldDB" id="A0A914B5F5"/>
<dbReference type="FunFam" id="3.40.30.10:FF:000092">
    <property type="entry name" value="Monothiol glutaredoxin"/>
    <property type="match status" value="1"/>
</dbReference>
<feature type="compositionally biased region" description="Basic and acidic residues" evidence="4">
    <location>
        <begin position="126"/>
        <end position="142"/>
    </location>
</feature>
<dbReference type="CDD" id="cd02984">
    <property type="entry name" value="TRX_PICOT"/>
    <property type="match status" value="1"/>
</dbReference>